<organism evidence="2 3">
    <name type="scientific">Candidatus Naiadarchaeum limnaeum</name>
    <dbReference type="NCBI Taxonomy" id="2756139"/>
    <lineage>
        <taxon>Archaea</taxon>
        <taxon>Candidatus Undinarchaeota</taxon>
        <taxon>Candidatus Undinarchaeia</taxon>
        <taxon>Candidatus Naiadarchaeales</taxon>
        <taxon>Candidatus Naiadarchaeaceae</taxon>
        <taxon>Candidatus Naiadarchaeum</taxon>
    </lineage>
</organism>
<dbReference type="Pfam" id="PF00578">
    <property type="entry name" value="AhpC-TSA"/>
    <property type="match status" value="1"/>
</dbReference>
<sequence length="332" mass="38132">MQIPFFGGAKIGDKAPELVGITSWINSKSLTIEDLKGKVVIVDFWAFSCINCIRTLPYMKAWHETYSSYGLVIIGVNTPEFAFEKDPEKVEVAVKKFEISYPVAVDSNMKTWNAYESNCWPNKFLIDANGIICFNQKGEGHYKEFEGHIRELLQEKIQREKQKTLLENFSNPKNVVPVNPFLVWTPEIYLGYEFSRQELGNVEGFNPEEIVHYKLPKVIPSGKPCLQGEWKNNRDNMELISKEGKIVLKYTARAVNIVAGADKEVELEVLKDGKRLTEKDKGWDVKIIKGDPECFVRDYRMYSLIFDQDAGSHTIEIIVRDDTFKIFTFTFG</sequence>
<reference evidence="2 3" key="1">
    <citation type="journal article" name="Nat. Commun.">
        <title>Undinarchaeota illuminate DPANN phylogeny and the impact of gene transfer on archaeal evolution.</title>
        <authorList>
            <person name="Dombrowski N."/>
            <person name="Williams T.A."/>
            <person name="Sun J."/>
            <person name="Woodcroft B.J."/>
            <person name="Lee J.H."/>
            <person name="Minh B.Q."/>
            <person name="Rinke C."/>
            <person name="Spang A."/>
        </authorList>
    </citation>
    <scope>NUCLEOTIDE SEQUENCE [LARGE SCALE GENOMIC DNA]</scope>
    <source>
        <strain evidence="2">MAG_bin1129</strain>
    </source>
</reference>
<dbReference type="GO" id="GO:0016491">
    <property type="term" value="F:oxidoreductase activity"/>
    <property type="evidence" value="ECO:0007669"/>
    <property type="project" value="InterPro"/>
</dbReference>
<feature type="domain" description="Thioredoxin" evidence="1">
    <location>
        <begin position="9"/>
        <end position="154"/>
    </location>
</feature>
<dbReference type="InterPro" id="IPR036249">
    <property type="entry name" value="Thioredoxin-like_sf"/>
</dbReference>
<dbReference type="InterPro" id="IPR000866">
    <property type="entry name" value="AhpC/TSA"/>
</dbReference>
<dbReference type="InterPro" id="IPR013766">
    <property type="entry name" value="Thioredoxin_domain"/>
</dbReference>
<dbReference type="GO" id="GO:0016209">
    <property type="term" value="F:antioxidant activity"/>
    <property type="evidence" value="ECO:0007669"/>
    <property type="project" value="InterPro"/>
</dbReference>
<evidence type="ECO:0000259" key="1">
    <source>
        <dbReference type="PROSITE" id="PS51352"/>
    </source>
</evidence>
<comment type="caution">
    <text evidence="2">The sequence shown here is derived from an EMBL/GenBank/DDBJ whole genome shotgun (WGS) entry which is preliminary data.</text>
</comment>
<name>A0A832V0V1_9ARCH</name>
<dbReference type="PANTHER" id="PTHR42852">
    <property type="entry name" value="THIOL:DISULFIDE INTERCHANGE PROTEIN DSBE"/>
    <property type="match status" value="1"/>
</dbReference>
<dbReference type="SUPFAM" id="SSF52833">
    <property type="entry name" value="Thioredoxin-like"/>
    <property type="match status" value="1"/>
</dbReference>
<gene>
    <name evidence="2" type="ORF">H1016_01415</name>
</gene>
<dbReference type="InterPro" id="IPR050553">
    <property type="entry name" value="Thioredoxin_ResA/DsbE_sf"/>
</dbReference>
<dbReference type="InterPro" id="IPR041017">
    <property type="entry name" value="Thioredoxin_10"/>
</dbReference>
<proteinExistence type="predicted"/>
<keyword evidence="3" id="KW-1185">Reference proteome</keyword>
<protein>
    <submittedName>
        <fullName evidence="2">Redoxin domain-containing protein</fullName>
    </submittedName>
</protein>
<dbReference type="Gene3D" id="2.60.120.260">
    <property type="entry name" value="Galactose-binding domain-like"/>
    <property type="match status" value="1"/>
</dbReference>
<evidence type="ECO:0000313" key="3">
    <source>
        <dbReference type="Proteomes" id="UP000646946"/>
    </source>
</evidence>
<dbReference type="AlphaFoldDB" id="A0A832V0V1"/>
<accession>A0A832V0V1</accession>
<evidence type="ECO:0000313" key="2">
    <source>
        <dbReference type="EMBL" id="HIK00178.1"/>
    </source>
</evidence>
<dbReference type="Pfam" id="PF17991">
    <property type="entry name" value="Thioredoxin_10"/>
    <property type="match status" value="1"/>
</dbReference>
<dbReference type="EMBL" id="DVAB01000014">
    <property type="protein sequence ID" value="HIK00178.1"/>
    <property type="molecule type" value="Genomic_DNA"/>
</dbReference>
<dbReference type="Proteomes" id="UP000646946">
    <property type="component" value="Unassembled WGS sequence"/>
</dbReference>
<dbReference type="PANTHER" id="PTHR42852:SF13">
    <property type="entry name" value="PROTEIN DIPZ"/>
    <property type="match status" value="1"/>
</dbReference>
<dbReference type="Gene3D" id="3.40.30.10">
    <property type="entry name" value="Glutaredoxin"/>
    <property type="match status" value="1"/>
</dbReference>
<dbReference type="PROSITE" id="PS51352">
    <property type="entry name" value="THIOREDOXIN_2"/>
    <property type="match status" value="1"/>
</dbReference>